<keyword evidence="2" id="KW-0808">Transferase</keyword>
<dbReference type="Pfam" id="PF03734">
    <property type="entry name" value="YkuD"/>
    <property type="match status" value="1"/>
</dbReference>
<dbReference type="GO" id="GO:0009252">
    <property type="term" value="P:peptidoglycan biosynthetic process"/>
    <property type="evidence" value="ECO:0007669"/>
    <property type="project" value="UniProtKB-UniPathway"/>
</dbReference>
<evidence type="ECO:0000256" key="4">
    <source>
        <dbReference type="ARBA" id="ARBA00022984"/>
    </source>
</evidence>
<comment type="pathway">
    <text evidence="1">Cell wall biogenesis; peptidoglycan biosynthesis.</text>
</comment>
<comment type="caution">
    <text evidence="7">The sequence shown here is derived from an EMBL/GenBank/DDBJ whole genome shotgun (WGS) entry which is preliminary data.</text>
</comment>
<dbReference type="InterPro" id="IPR005490">
    <property type="entry name" value="LD_TPept_cat_dom"/>
</dbReference>
<sequence>MRINRLLRVLLGTIFLIPLMGEGTTVIAGEYSQTAYNSTDNCYTCLRLVPSNKKNQQANPIYILEVYHQGQPIYTFETVTGRAFTQTRNRHRAGTDSPLPDGKYRISSSSVWGTLAEVGGRFIPIKPQFRTGRSSLGIHYDPSYNRANGEDGTSGCIGLTNRQNFEILRQFIETYKPQLLMVDIQ</sequence>
<dbReference type="InterPro" id="IPR038063">
    <property type="entry name" value="Transpep_catalytic_dom"/>
</dbReference>
<name>A0A401IJR2_APHSA</name>
<reference evidence="8" key="1">
    <citation type="submission" date="2017-05" db="EMBL/GenBank/DDBJ databases">
        <title>Physiological properties and genetic analysis related to exopolysaccharide production of fresh-water unicellular cyanobacterium Aphanothece sacrum, Suizenji Nori, that has been cultured as a food source in Japan.</title>
        <authorList>
            <person name="Kanesaki Y."/>
            <person name="Yoshikawa S."/>
            <person name="Ohki K."/>
        </authorList>
    </citation>
    <scope>NUCLEOTIDE SEQUENCE [LARGE SCALE GENOMIC DNA]</scope>
    <source>
        <strain evidence="8">FPU1</strain>
    </source>
</reference>
<evidence type="ECO:0000256" key="2">
    <source>
        <dbReference type="ARBA" id="ARBA00022679"/>
    </source>
</evidence>
<evidence type="ECO:0000259" key="6">
    <source>
        <dbReference type="Pfam" id="PF03734"/>
    </source>
</evidence>
<dbReference type="Proteomes" id="UP000287247">
    <property type="component" value="Unassembled WGS sequence"/>
</dbReference>
<keyword evidence="5" id="KW-0961">Cell wall biogenesis/degradation</keyword>
<dbReference type="CDD" id="cd16913">
    <property type="entry name" value="YkuD_like"/>
    <property type="match status" value="1"/>
</dbReference>
<organism evidence="7 8">
    <name type="scientific">Aphanothece sacrum FPU1</name>
    <dbReference type="NCBI Taxonomy" id="1920663"/>
    <lineage>
        <taxon>Bacteria</taxon>
        <taxon>Bacillati</taxon>
        <taxon>Cyanobacteriota</taxon>
        <taxon>Cyanophyceae</taxon>
        <taxon>Oscillatoriophycideae</taxon>
        <taxon>Chroococcales</taxon>
        <taxon>Aphanothecaceae</taxon>
        <taxon>Aphanothece</taxon>
    </lineage>
</organism>
<protein>
    <submittedName>
        <fullName evidence="7">ErfK/YbiS/YcfS/YnhG family protein</fullName>
    </submittedName>
</protein>
<evidence type="ECO:0000313" key="8">
    <source>
        <dbReference type="Proteomes" id="UP000287247"/>
    </source>
</evidence>
<dbReference type="GO" id="GO:0008360">
    <property type="term" value="P:regulation of cell shape"/>
    <property type="evidence" value="ECO:0007669"/>
    <property type="project" value="UniProtKB-KW"/>
</dbReference>
<dbReference type="EMBL" id="BDQK01000013">
    <property type="protein sequence ID" value="GBF81542.1"/>
    <property type="molecule type" value="Genomic_DNA"/>
</dbReference>
<evidence type="ECO:0000313" key="7">
    <source>
        <dbReference type="EMBL" id="GBF81542.1"/>
    </source>
</evidence>
<keyword evidence="3" id="KW-0133">Cell shape</keyword>
<dbReference type="Gene3D" id="2.40.440.10">
    <property type="entry name" value="L,D-transpeptidase catalytic domain-like"/>
    <property type="match status" value="1"/>
</dbReference>
<accession>A0A401IJR2</accession>
<evidence type="ECO:0000256" key="5">
    <source>
        <dbReference type="ARBA" id="ARBA00023316"/>
    </source>
</evidence>
<evidence type="ECO:0000256" key="3">
    <source>
        <dbReference type="ARBA" id="ARBA00022960"/>
    </source>
</evidence>
<keyword evidence="4" id="KW-0573">Peptidoglycan synthesis</keyword>
<keyword evidence="8" id="KW-1185">Reference proteome</keyword>
<dbReference type="UniPathway" id="UPA00219"/>
<feature type="domain" description="L,D-TPase catalytic" evidence="6">
    <location>
        <begin position="62"/>
        <end position="167"/>
    </location>
</feature>
<proteinExistence type="predicted"/>
<gene>
    <name evidence="7" type="ORF">AsFPU1_2956</name>
</gene>
<dbReference type="RefSeq" id="WP_227873662.1">
    <property type="nucleotide sequence ID" value="NZ_BDQK01000013.1"/>
</dbReference>
<dbReference type="AlphaFoldDB" id="A0A401IJR2"/>
<dbReference type="GO" id="GO:0071555">
    <property type="term" value="P:cell wall organization"/>
    <property type="evidence" value="ECO:0007669"/>
    <property type="project" value="UniProtKB-KW"/>
</dbReference>
<dbReference type="GO" id="GO:0016740">
    <property type="term" value="F:transferase activity"/>
    <property type="evidence" value="ECO:0007669"/>
    <property type="project" value="UniProtKB-KW"/>
</dbReference>
<evidence type="ECO:0000256" key="1">
    <source>
        <dbReference type="ARBA" id="ARBA00004752"/>
    </source>
</evidence>
<dbReference type="SUPFAM" id="SSF141523">
    <property type="entry name" value="L,D-transpeptidase catalytic domain-like"/>
    <property type="match status" value="1"/>
</dbReference>